<sequence>MGEFYGEIEEIPFNLCGVFNERFVLAAPIDDPIERDYAQFHGYDGESPDSLIPRSDVLQNRSDSAVHRTIKVLTAADGRSVHFPRLLLAGKLSGLVFGSSGDQQQERDPEWPERPIAIIQYEGNLLSSLLSTSDNGRLPVPVALMIGIGCVRALAALHRLGFAHRLVSPFSFSYVNPISIQNLKYRMIITDLSLAMQWPAKPRVFAPFVGTQRYSSIRAHQGREQGPSDDIISVIYMVTELIAGKLPWRSFYETSEVREMKKTFYASSEFKRLPREIRSLYRSMILTLGPSPIDHKEVLNYFTKAINRRDPDGTYKLPHYLDV</sequence>
<proteinExistence type="predicted"/>
<dbReference type="STRING" id="34508.A0A4U5LY22"/>
<protein>
    <recommendedName>
        <fullName evidence="3">Protein kinase domain-containing protein</fullName>
    </recommendedName>
</protein>
<reference evidence="1 2" key="1">
    <citation type="journal article" date="2015" name="Genome Biol.">
        <title>Comparative genomics of Steinernema reveals deeply conserved gene regulatory networks.</title>
        <authorList>
            <person name="Dillman A.R."/>
            <person name="Macchietto M."/>
            <person name="Porter C.F."/>
            <person name="Rogers A."/>
            <person name="Williams B."/>
            <person name="Antoshechkin I."/>
            <person name="Lee M.M."/>
            <person name="Goodwin Z."/>
            <person name="Lu X."/>
            <person name="Lewis E.E."/>
            <person name="Goodrich-Blair H."/>
            <person name="Stock S.P."/>
            <person name="Adams B.J."/>
            <person name="Sternberg P.W."/>
            <person name="Mortazavi A."/>
        </authorList>
    </citation>
    <scope>NUCLEOTIDE SEQUENCE [LARGE SCALE GENOMIC DNA]</scope>
    <source>
        <strain evidence="1 2">ALL</strain>
    </source>
</reference>
<evidence type="ECO:0008006" key="3">
    <source>
        <dbReference type="Google" id="ProtNLM"/>
    </source>
</evidence>
<accession>A0A4U5LY22</accession>
<dbReference type="InterPro" id="IPR011009">
    <property type="entry name" value="Kinase-like_dom_sf"/>
</dbReference>
<organism evidence="1 2">
    <name type="scientific">Steinernema carpocapsae</name>
    <name type="common">Entomopathogenic nematode</name>
    <dbReference type="NCBI Taxonomy" id="34508"/>
    <lineage>
        <taxon>Eukaryota</taxon>
        <taxon>Metazoa</taxon>
        <taxon>Ecdysozoa</taxon>
        <taxon>Nematoda</taxon>
        <taxon>Chromadorea</taxon>
        <taxon>Rhabditida</taxon>
        <taxon>Tylenchina</taxon>
        <taxon>Panagrolaimomorpha</taxon>
        <taxon>Strongyloidoidea</taxon>
        <taxon>Steinernematidae</taxon>
        <taxon>Steinernema</taxon>
    </lineage>
</organism>
<keyword evidence="2" id="KW-1185">Reference proteome</keyword>
<dbReference type="PANTHER" id="PTHR11909">
    <property type="entry name" value="CASEIN KINASE-RELATED"/>
    <property type="match status" value="1"/>
</dbReference>
<evidence type="ECO:0000313" key="1">
    <source>
        <dbReference type="EMBL" id="TKR61161.1"/>
    </source>
</evidence>
<dbReference type="AlphaFoldDB" id="A0A4U5LY22"/>
<name>A0A4U5LY22_STECR</name>
<dbReference type="Gene3D" id="1.10.510.10">
    <property type="entry name" value="Transferase(Phosphotransferase) domain 1"/>
    <property type="match status" value="1"/>
</dbReference>
<dbReference type="OrthoDB" id="5817908at2759"/>
<comment type="caution">
    <text evidence="1">The sequence shown here is derived from an EMBL/GenBank/DDBJ whole genome shotgun (WGS) entry which is preliminary data.</text>
</comment>
<gene>
    <name evidence="1" type="ORF">L596_028312</name>
</gene>
<dbReference type="EMBL" id="AZBU02000011">
    <property type="protein sequence ID" value="TKR61161.1"/>
    <property type="molecule type" value="Genomic_DNA"/>
</dbReference>
<reference evidence="1 2" key="2">
    <citation type="journal article" date="2019" name="G3 (Bethesda)">
        <title>Hybrid Assembly of the Genome of the Entomopathogenic Nematode Steinernema carpocapsae Identifies the X-Chromosome.</title>
        <authorList>
            <person name="Serra L."/>
            <person name="Macchietto M."/>
            <person name="Macias-Munoz A."/>
            <person name="McGill C.J."/>
            <person name="Rodriguez I.M."/>
            <person name="Rodriguez B."/>
            <person name="Murad R."/>
            <person name="Mortazavi A."/>
        </authorList>
    </citation>
    <scope>NUCLEOTIDE SEQUENCE [LARGE SCALE GENOMIC DNA]</scope>
    <source>
        <strain evidence="1 2">ALL</strain>
    </source>
</reference>
<evidence type="ECO:0000313" key="2">
    <source>
        <dbReference type="Proteomes" id="UP000298663"/>
    </source>
</evidence>
<dbReference type="SUPFAM" id="SSF56112">
    <property type="entry name" value="Protein kinase-like (PK-like)"/>
    <property type="match status" value="1"/>
</dbReference>
<dbReference type="Proteomes" id="UP000298663">
    <property type="component" value="Unassembled WGS sequence"/>
</dbReference>
<dbReference type="InterPro" id="IPR050235">
    <property type="entry name" value="CK1_Ser-Thr_kinase"/>
</dbReference>